<feature type="compositionally biased region" description="Basic residues" evidence="1">
    <location>
        <begin position="82"/>
        <end position="93"/>
    </location>
</feature>
<dbReference type="EnsemblMetazoa" id="CJA07411.1">
    <property type="protein sequence ID" value="CJA07411.1"/>
    <property type="gene ID" value="WBGene00126615"/>
</dbReference>
<accession>A0A8R1DN54</accession>
<sequence length="215" mass="23146">MFSATWILSSLAICAAAVLAAPETAAKPEVKDAPAGAHYGGGYGGGASYSQPQYPVFQFPNFDVNYCSVHASFPLVGLSKRHHNGVNHHRGDRVKRQSYGVPSQDAPSSSYGSSGAFDAPVNTYSSPAAYGPAYFQRPRHFERQACRNTAIYSRKSCQNCCQISSRAAGNTAPVVGLLLTFDPKLSADKKHHKKDEDLNSPDRALQCVCCTSRKV</sequence>
<evidence type="ECO:0000313" key="4">
    <source>
        <dbReference type="Proteomes" id="UP000005237"/>
    </source>
</evidence>
<evidence type="ECO:0000256" key="2">
    <source>
        <dbReference type="SAM" id="SignalP"/>
    </source>
</evidence>
<feature type="chain" id="PRO_5035830715" evidence="2">
    <location>
        <begin position="21"/>
        <end position="215"/>
    </location>
</feature>
<reference evidence="3" key="2">
    <citation type="submission" date="2022-06" db="UniProtKB">
        <authorList>
            <consortium name="EnsemblMetazoa"/>
        </authorList>
    </citation>
    <scope>IDENTIFICATION</scope>
    <source>
        <strain evidence="3">DF5081</strain>
    </source>
</reference>
<evidence type="ECO:0000256" key="1">
    <source>
        <dbReference type="SAM" id="MobiDB-lite"/>
    </source>
</evidence>
<keyword evidence="4" id="KW-1185">Reference proteome</keyword>
<reference evidence="4" key="1">
    <citation type="submission" date="2010-08" db="EMBL/GenBank/DDBJ databases">
        <authorList>
            <consortium name="Caenorhabditis japonica Sequencing Consortium"/>
            <person name="Wilson R.K."/>
        </authorList>
    </citation>
    <scope>NUCLEOTIDE SEQUENCE [LARGE SCALE GENOMIC DNA]</scope>
    <source>
        <strain evidence="4">DF5081</strain>
    </source>
</reference>
<dbReference type="Proteomes" id="UP000005237">
    <property type="component" value="Unassembled WGS sequence"/>
</dbReference>
<name>A0A8R1DN54_CAEJA</name>
<dbReference type="AlphaFoldDB" id="A0A8R1DN54"/>
<organism evidence="3 4">
    <name type="scientific">Caenorhabditis japonica</name>
    <dbReference type="NCBI Taxonomy" id="281687"/>
    <lineage>
        <taxon>Eukaryota</taxon>
        <taxon>Metazoa</taxon>
        <taxon>Ecdysozoa</taxon>
        <taxon>Nematoda</taxon>
        <taxon>Chromadorea</taxon>
        <taxon>Rhabditida</taxon>
        <taxon>Rhabditina</taxon>
        <taxon>Rhabditomorpha</taxon>
        <taxon>Rhabditoidea</taxon>
        <taxon>Rhabditidae</taxon>
        <taxon>Peloderinae</taxon>
        <taxon>Caenorhabditis</taxon>
    </lineage>
</organism>
<keyword evidence="2" id="KW-0732">Signal</keyword>
<evidence type="ECO:0000313" key="3">
    <source>
        <dbReference type="EnsemblMetazoa" id="CJA07411.1"/>
    </source>
</evidence>
<proteinExistence type="predicted"/>
<feature type="region of interest" description="Disordered" evidence="1">
    <location>
        <begin position="82"/>
        <end position="114"/>
    </location>
</feature>
<feature type="signal peptide" evidence="2">
    <location>
        <begin position="1"/>
        <end position="20"/>
    </location>
</feature>
<protein>
    <submittedName>
        <fullName evidence="3">Uncharacterized protein</fullName>
    </submittedName>
</protein>